<gene>
    <name evidence="7" type="ORF">IG616_07880</name>
</gene>
<evidence type="ECO:0000256" key="3">
    <source>
        <dbReference type="ARBA" id="ARBA00022679"/>
    </source>
</evidence>
<sequence>MTLAFPAPGLANSTASGLEGVIAADTVLSEVDGAKGRLILRGKAIEDLAGHLSFEEAIRFFWDGLVTDRNAPLAERLAQARRDAFALVPVLEAAPRDLPVYQRMRLGLSALTSTRHEDDAAAICGSLPVFLAASARIMAGVKPVAPDTSLTIAQDILQMLTGRQPVERAASALDRYLVTILDHGLNASTFTARVIASTKADMASSIIGAMGALKGPLHGGAPGPVLDMLDAIGTQDRAQDWILNELKQGSRLMGFGHRIYRTRDPRADVLKAGLAELPKEDGRIALAEAVEAEALAALRVHKPDRPLETNVEFYTAVLLEAAGIDRSLFTPLFAVGRSAGWCAHVVEQQQTGKLIRPASRYTGPMPQA</sequence>
<proteinExistence type="inferred from homology"/>
<evidence type="ECO:0000256" key="4">
    <source>
        <dbReference type="ARBA" id="ARBA00049288"/>
    </source>
</evidence>
<protein>
    <recommendedName>
        <fullName evidence="5">Citrate synthase</fullName>
    </recommendedName>
</protein>
<accession>A0ABR9CMD8</accession>
<dbReference type="InterPro" id="IPR036969">
    <property type="entry name" value="Citrate_synthase_sf"/>
</dbReference>
<comment type="catalytic activity">
    <reaction evidence="4">
        <text>oxaloacetate + acetyl-CoA + H2O = citrate + CoA + H(+)</text>
        <dbReference type="Rhea" id="RHEA:16845"/>
        <dbReference type="ChEBI" id="CHEBI:15377"/>
        <dbReference type="ChEBI" id="CHEBI:15378"/>
        <dbReference type="ChEBI" id="CHEBI:16452"/>
        <dbReference type="ChEBI" id="CHEBI:16947"/>
        <dbReference type="ChEBI" id="CHEBI:57287"/>
        <dbReference type="ChEBI" id="CHEBI:57288"/>
        <dbReference type="EC" id="2.3.3.16"/>
    </reaction>
</comment>
<organism evidence="7 8">
    <name type="scientific">Roseibium litorale</name>
    <dbReference type="NCBI Taxonomy" id="2803841"/>
    <lineage>
        <taxon>Bacteria</taxon>
        <taxon>Pseudomonadati</taxon>
        <taxon>Pseudomonadota</taxon>
        <taxon>Alphaproteobacteria</taxon>
        <taxon>Hyphomicrobiales</taxon>
        <taxon>Stappiaceae</taxon>
        <taxon>Roseibium</taxon>
    </lineage>
</organism>
<comment type="similarity">
    <text evidence="2 5 6">Belongs to the citrate synthase family.</text>
</comment>
<dbReference type="EMBL" id="JACYXI010000004">
    <property type="protein sequence ID" value="MBD8891461.1"/>
    <property type="molecule type" value="Genomic_DNA"/>
</dbReference>
<dbReference type="Pfam" id="PF00285">
    <property type="entry name" value="Citrate_synt"/>
    <property type="match status" value="1"/>
</dbReference>
<evidence type="ECO:0000313" key="8">
    <source>
        <dbReference type="Proteomes" id="UP000632063"/>
    </source>
</evidence>
<dbReference type="PROSITE" id="PS00480">
    <property type="entry name" value="CITRATE_SYNTHASE"/>
    <property type="match status" value="1"/>
</dbReference>
<dbReference type="PANTHER" id="PTHR11739">
    <property type="entry name" value="CITRATE SYNTHASE"/>
    <property type="match status" value="1"/>
</dbReference>
<reference evidence="7 8" key="2">
    <citation type="journal article" date="2021" name="Int. J. Syst. Evol. Microbiol.">
        <title>Roseibium litorale sp. nov., isolated from a tidal flat sediment and proposal for the reclassification of Labrenzia polysiphoniae as Roseibium polysiphoniae comb. nov.</title>
        <authorList>
            <person name="Liu Y."/>
            <person name="Pei T."/>
            <person name="Du J."/>
            <person name="Chao M."/>
            <person name="Deng M.R."/>
            <person name="Zhu H."/>
        </authorList>
    </citation>
    <scope>NUCLEOTIDE SEQUENCE [LARGE SCALE GENOMIC DNA]</scope>
    <source>
        <strain evidence="7 8">4C16A</strain>
    </source>
</reference>
<dbReference type="SUPFAM" id="SSF48256">
    <property type="entry name" value="Citrate synthase"/>
    <property type="match status" value="1"/>
</dbReference>
<dbReference type="Proteomes" id="UP000632063">
    <property type="component" value="Unassembled WGS sequence"/>
</dbReference>
<evidence type="ECO:0000313" key="7">
    <source>
        <dbReference type="EMBL" id="MBD8891461.1"/>
    </source>
</evidence>
<dbReference type="CDD" id="cd06109">
    <property type="entry name" value="BsCS-I_like"/>
    <property type="match status" value="1"/>
</dbReference>
<dbReference type="InterPro" id="IPR024176">
    <property type="entry name" value="Citrate_synthase_bac-typ"/>
</dbReference>
<comment type="pathway">
    <text evidence="1">Carbohydrate metabolism; tricarboxylic acid cycle; isocitrate from oxaloacetate: step 1/2.</text>
</comment>
<name>A0ABR9CMD8_9HYPH</name>
<dbReference type="InterPro" id="IPR002020">
    <property type="entry name" value="Citrate_synthase"/>
</dbReference>
<keyword evidence="3 5" id="KW-0808">Transferase</keyword>
<dbReference type="NCBIfam" id="NF009005">
    <property type="entry name" value="PRK12350.1"/>
    <property type="match status" value="1"/>
</dbReference>
<dbReference type="Gene3D" id="1.10.230.10">
    <property type="entry name" value="Cytochrome P450-Terp, domain 2"/>
    <property type="match status" value="1"/>
</dbReference>
<dbReference type="InterPro" id="IPR016143">
    <property type="entry name" value="Citrate_synth-like_sm_a-sub"/>
</dbReference>
<comment type="caution">
    <text evidence="7">The sequence shown here is derived from an EMBL/GenBank/DDBJ whole genome shotgun (WGS) entry which is preliminary data.</text>
</comment>
<evidence type="ECO:0000256" key="6">
    <source>
        <dbReference type="RuleBase" id="RU003406"/>
    </source>
</evidence>
<evidence type="ECO:0000256" key="2">
    <source>
        <dbReference type="ARBA" id="ARBA00010566"/>
    </source>
</evidence>
<evidence type="ECO:0000256" key="1">
    <source>
        <dbReference type="ARBA" id="ARBA00004751"/>
    </source>
</evidence>
<dbReference type="InterPro" id="IPR019810">
    <property type="entry name" value="Citrate_synthase_AS"/>
</dbReference>
<dbReference type="RefSeq" id="WP_192147615.1">
    <property type="nucleotide sequence ID" value="NZ_JACYXI010000004.1"/>
</dbReference>
<reference evidence="8" key="1">
    <citation type="submission" date="2020-09" db="EMBL/GenBank/DDBJ databases">
        <title>The genome sequence of strain Labrenzia suaedae 4C16A.</title>
        <authorList>
            <person name="Liu Y."/>
        </authorList>
    </citation>
    <scope>NUCLEOTIDE SEQUENCE [LARGE SCALE GENOMIC DNA]</scope>
    <source>
        <strain evidence="8">4C16A</strain>
    </source>
</reference>
<dbReference type="PANTHER" id="PTHR11739:SF23">
    <property type="entry name" value="CITRATE SYNTHASE 2-RELATED"/>
    <property type="match status" value="1"/>
</dbReference>
<evidence type="ECO:0000256" key="5">
    <source>
        <dbReference type="PIRNR" id="PIRNR001369"/>
    </source>
</evidence>
<dbReference type="Gene3D" id="1.10.580.10">
    <property type="entry name" value="Citrate Synthase, domain 1"/>
    <property type="match status" value="1"/>
</dbReference>
<dbReference type="PIRSF" id="PIRSF001369">
    <property type="entry name" value="Citrate_synth"/>
    <property type="match status" value="1"/>
</dbReference>
<dbReference type="PRINTS" id="PR00143">
    <property type="entry name" value="CITRTSNTHASE"/>
</dbReference>
<keyword evidence="8" id="KW-1185">Reference proteome</keyword>
<dbReference type="InterPro" id="IPR016142">
    <property type="entry name" value="Citrate_synth-like_lrg_a-sub"/>
</dbReference>